<protein>
    <submittedName>
        <fullName evidence="3">Phosphatase regulatory subunit-domain-containing protein</fullName>
    </submittedName>
</protein>
<proteinExistence type="predicted"/>
<feature type="compositionally biased region" description="Polar residues" evidence="1">
    <location>
        <begin position="587"/>
        <end position="596"/>
    </location>
</feature>
<organism evidence="3 4">
    <name type="scientific">Collybia nuda</name>
    <dbReference type="NCBI Taxonomy" id="64659"/>
    <lineage>
        <taxon>Eukaryota</taxon>
        <taxon>Fungi</taxon>
        <taxon>Dikarya</taxon>
        <taxon>Basidiomycota</taxon>
        <taxon>Agaricomycotina</taxon>
        <taxon>Agaricomycetes</taxon>
        <taxon>Agaricomycetidae</taxon>
        <taxon>Agaricales</taxon>
        <taxon>Tricholomatineae</taxon>
        <taxon>Clitocybaceae</taxon>
        <taxon>Collybia</taxon>
    </lineage>
</organism>
<feature type="compositionally biased region" description="Polar residues" evidence="1">
    <location>
        <begin position="781"/>
        <end position="793"/>
    </location>
</feature>
<name>A0A9P5Y9F7_9AGAR</name>
<dbReference type="InterPro" id="IPR005036">
    <property type="entry name" value="CBM21_dom"/>
</dbReference>
<feature type="compositionally biased region" description="Low complexity" evidence="1">
    <location>
        <begin position="74"/>
        <end position="95"/>
    </location>
</feature>
<feature type="region of interest" description="Disordered" evidence="1">
    <location>
        <begin position="756"/>
        <end position="793"/>
    </location>
</feature>
<dbReference type="PANTHER" id="PTHR12307">
    <property type="entry name" value="PROTEIN PHOSPHATASE 1 REGULATORY SUBUNIT"/>
    <property type="match status" value="1"/>
</dbReference>
<sequence length="793" mass="86348">MIATIAIQPYRMSPPKEHHIAPRNANTASAPLPMIPRRLSSSRQHTASPPIPANSSTTPVKLVIQPSTPPEGQPSTSTSVTISDSDSSSSSSPSSGVRPTIAPRSKRIRGVRSTAVCPPEQSTPTPAVYNARIAVEHRQPPLWSSLDKNNEVTPRPTTRSMIYTPGIPLRMQTENLKPRKVSESHIRASTESPASVNRSSPQLRLIRKKSGQLVKSSLKSSKSRDSLTVITKGFSTKSEPNTPTHKAVHFDSKLEHVKLFLAEQKPLAVSRDGSPTEDTSGTDNDFPSFIFGDGDAKPKKTLVMQVPNMPSKVDLNTDIALERLSLSSDSTCILGRVRVRNIAYAKWVAVRFTFDSWQTTSEVTAKYLEPINSDFDRFTFSIRLNDLLARIEGKTLYLALRYTVAGREIWDNNSGRNHLAEFAKLAPITENSKSSDDEGSARDIASLRSELEKVVQGRGKAGPSSLAQAFNRNNGLGTVSLAARYDFGTSLKEPWQPSDFTSPLRHLRRQSYPASAISTPNSIPWPEKSKGRVSSNIRTTPPPLGSPRDIDDDVLFTQPRVMSDFDDTPFAVGNRFRNHRRGYFDNTSISVGSSLKRTPPGTPLDDSTPLPTRFHSFPPAEGKSYSVPPYGLGFISGDSNFTDSSEGSEQSTPSLFSSSSSSSRHTSPSPTENFLINSLSHQGDDEEQVSPDTNYRQFLNKFCFFTGSEGLGSASSRFIPRTQSASDIEELLAGTSPRIHDSASFILATPTRSPSLDDVTAVRSGSSTPTAPAFSPTTSPIISESRSATPIAD</sequence>
<feature type="region of interest" description="Disordered" evidence="1">
    <location>
        <begin position="1"/>
        <end position="125"/>
    </location>
</feature>
<dbReference type="GO" id="GO:0000164">
    <property type="term" value="C:protein phosphatase type 1 complex"/>
    <property type="evidence" value="ECO:0007669"/>
    <property type="project" value="TreeGrafter"/>
</dbReference>
<feature type="compositionally biased region" description="Low complexity" evidence="1">
    <location>
        <begin position="211"/>
        <end position="220"/>
    </location>
</feature>
<feature type="compositionally biased region" description="Low complexity" evidence="1">
    <location>
        <begin position="766"/>
        <end position="780"/>
    </location>
</feature>
<feature type="region of interest" description="Disordered" evidence="1">
    <location>
        <begin position="177"/>
        <end position="222"/>
    </location>
</feature>
<dbReference type="Pfam" id="PF03370">
    <property type="entry name" value="CBM_21"/>
    <property type="match status" value="1"/>
</dbReference>
<feature type="region of interest" description="Disordered" evidence="1">
    <location>
        <begin position="587"/>
        <end position="622"/>
    </location>
</feature>
<evidence type="ECO:0000313" key="4">
    <source>
        <dbReference type="Proteomes" id="UP000807353"/>
    </source>
</evidence>
<dbReference type="InterPro" id="IPR038175">
    <property type="entry name" value="CBM21_dom_sf"/>
</dbReference>
<feature type="domain" description="CBM21" evidence="2">
    <location>
        <begin position="311"/>
        <end position="421"/>
    </location>
</feature>
<feature type="compositionally biased region" description="Polar residues" evidence="1">
    <location>
        <begin position="189"/>
        <end position="202"/>
    </location>
</feature>
<dbReference type="OrthoDB" id="1881at2759"/>
<dbReference type="PROSITE" id="PS51159">
    <property type="entry name" value="CBM21"/>
    <property type="match status" value="1"/>
</dbReference>
<feature type="region of interest" description="Disordered" evidence="1">
    <location>
        <begin position="641"/>
        <end position="677"/>
    </location>
</feature>
<feature type="region of interest" description="Disordered" evidence="1">
    <location>
        <begin position="513"/>
        <end position="550"/>
    </location>
</feature>
<evidence type="ECO:0000256" key="1">
    <source>
        <dbReference type="SAM" id="MobiDB-lite"/>
    </source>
</evidence>
<accession>A0A9P5Y9F7</accession>
<evidence type="ECO:0000259" key="2">
    <source>
        <dbReference type="PROSITE" id="PS51159"/>
    </source>
</evidence>
<dbReference type="PANTHER" id="PTHR12307:SF36">
    <property type="entry name" value="GLYCOGEN-BINDING SUBUNIT 76A"/>
    <property type="match status" value="1"/>
</dbReference>
<keyword evidence="4" id="KW-1185">Reference proteome</keyword>
<gene>
    <name evidence="3" type="ORF">BDZ94DRAFT_479717</name>
</gene>
<dbReference type="GO" id="GO:0005979">
    <property type="term" value="P:regulation of glycogen biosynthetic process"/>
    <property type="evidence" value="ECO:0007669"/>
    <property type="project" value="TreeGrafter"/>
</dbReference>
<reference evidence="3" key="1">
    <citation type="submission" date="2020-11" db="EMBL/GenBank/DDBJ databases">
        <authorList>
            <consortium name="DOE Joint Genome Institute"/>
            <person name="Ahrendt S."/>
            <person name="Riley R."/>
            <person name="Andreopoulos W."/>
            <person name="Labutti K."/>
            <person name="Pangilinan J."/>
            <person name="Ruiz-Duenas F.J."/>
            <person name="Barrasa J.M."/>
            <person name="Sanchez-Garcia M."/>
            <person name="Camarero S."/>
            <person name="Miyauchi S."/>
            <person name="Serrano A."/>
            <person name="Linde D."/>
            <person name="Babiker R."/>
            <person name="Drula E."/>
            <person name="Ayuso-Fernandez I."/>
            <person name="Pacheco R."/>
            <person name="Padilla G."/>
            <person name="Ferreira P."/>
            <person name="Barriuso J."/>
            <person name="Kellner H."/>
            <person name="Castanera R."/>
            <person name="Alfaro M."/>
            <person name="Ramirez L."/>
            <person name="Pisabarro A.G."/>
            <person name="Kuo A."/>
            <person name="Tritt A."/>
            <person name="Lipzen A."/>
            <person name="He G."/>
            <person name="Yan M."/>
            <person name="Ng V."/>
            <person name="Cullen D."/>
            <person name="Martin F."/>
            <person name="Rosso M.-N."/>
            <person name="Henrissat B."/>
            <person name="Hibbett D."/>
            <person name="Martinez A.T."/>
            <person name="Grigoriev I.V."/>
        </authorList>
    </citation>
    <scope>NUCLEOTIDE SEQUENCE</scope>
    <source>
        <strain evidence="3">CBS 247.69</strain>
    </source>
</reference>
<comment type="caution">
    <text evidence="3">The sequence shown here is derived from an EMBL/GenBank/DDBJ whole genome shotgun (WGS) entry which is preliminary data.</text>
</comment>
<dbReference type="InterPro" id="IPR050782">
    <property type="entry name" value="PP1_regulatory_subunit_3"/>
</dbReference>
<dbReference type="GO" id="GO:2001069">
    <property type="term" value="F:glycogen binding"/>
    <property type="evidence" value="ECO:0007669"/>
    <property type="project" value="TreeGrafter"/>
</dbReference>
<dbReference type="Gene3D" id="2.60.40.2440">
    <property type="entry name" value="Carbohydrate binding type-21 domain"/>
    <property type="match status" value="1"/>
</dbReference>
<feature type="compositionally biased region" description="Polar residues" evidence="1">
    <location>
        <begin position="513"/>
        <end position="522"/>
    </location>
</feature>
<evidence type="ECO:0000313" key="3">
    <source>
        <dbReference type="EMBL" id="KAF9464610.1"/>
    </source>
</evidence>
<dbReference type="AlphaFoldDB" id="A0A9P5Y9F7"/>
<feature type="compositionally biased region" description="Basic and acidic residues" evidence="1">
    <location>
        <begin position="177"/>
        <end position="188"/>
    </location>
</feature>
<feature type="compositionally biased region" description="Polar residues" evidence="1">
    <location>
        <begin position="39"/>
        <end position="59"/>
    </location>
</feature>
<dbReference type="EMBL" id="MU150253">
    <property type="protein sequence ID" value="KAF9464610.1"/>
    <property type="molecule type" value="Genomic_DNA"/>
</dbReference>
<dbReference type="GO" id="GO:0008157">
    <property type="term" value="F:protein phosphatase 1 binding"/>
    <property type="evidence" value="ECO:0007669"/>
    <property type="project" value="TreeGrafter"/>
</dbReference>
<dbReference type="Proteomes" id="UP000807353">
    <property type="component" value="Unassembled WGS sequence"/>
</dbReference>
<feature type="compositionally biased region" description="Low complexity" evidence="1">
    <location>
        <begin position="648"/>
        <end position="671"/>
    </location>
</feature>